<proteinExistence type="predicted"/>
<reference evidence="2" key="2">
    <citation type="submission" date="2025-08" db="UniProtKB">
        <authorList>
            <consortium name="Ensembl"/>
        </authorList>
    </citation>
    <scope>IDENTIFICATION</scope>
    <source>
        <strain evidence="2">Isolate ISIS603380</strain>
    </source>
</reference>
<sequence>MSENSSDSDSSCGWTVINHEGSDIEMVNSERGVASDSRELTPECSSLEQEELQVLQLEQGGKENSQNCTMLTGETTYSAVEETKSAVEAEEEKSPEDNVYFGTVSDDSDIVTLEPPKLEEIGTQEEAIIVEETQSPEDFNMGSSSSSQYTFCQPEIGKNCIEHSRTSRATYYRMACFLTLNLKTLDIFWCSTDNNDKICYS</sequence>
<dbReference type="GO" id="GO:0016020">
    <property type="term" value="C:membrane"/>
    <property type="evidence" value="ECO:0007669"/>
    <property type="project" value="TreeGrafter"/>
</dbReference>
<dbReference type="PANTHER" id="PTHR28638:SF2">
    <property type="entry name" value="CELL CYCLE PROGRESSION PROTEIN 1"/>
    <property type="match status" value="1"/>
</dbReference>
<name>G3UC47_LOXAF</name>
<dbReference type="AlphaFoldDB" id="G3UC47"/>
<dbReference type="Proteomes" id="UP000007646">
    <property type="component" value="Unassembled WGS sequence"/>
</dbReference>
<keyword evidence="1" id="KW-0175">Coiled coil</keyword>
<keyword evidence="3" id="KW-1185">Reference proteome</keyword>
<dbReference type="STRING" id="9785.ENSLAFP00000025405"/>
<reference evidence="2 3" key="1">
    <citation type="submission" date="2009-06" db="EMBL/GenBank/DDBJ databases">
        <title>The Genome Sequence of Loxodonta africana (African elephant).</title>
        <authorList>
            <person name="Di Palma F."/>
            <person name="Heiman D."/>
            <person name="Young S."/>
            <person name="Johnson J."/>
            <person name="Lander E.S."/>
            <person name="Lindblad-Toh K."/>
        </authorList>
    </citation>
    <scope>NUCLEOTIDE SEQUENCE [LARGE SCALE GENOMIC DNA]</scope>
    <source>
        <strain evidence="2 3">Isolate ISIS603380</strain>
    </source>
</reference>
<dbReference type="HOGENOM" id="CLU_117936_0_0_1"/>
<dbReference type="GeneTree" id="ENSGT01100000267079"/>
<dbReference type="eggNOG" id="ENOG502QWDZ">
    <property type="taxonomic scope" value="Eukaryota"/>
</dbReference>
<protein>
    <recommendedName>
        <fullName evidence="4">Cell cycle progression 1</fullName>
    </recommendedName>
</protein>
<dbReference type="InParanoid" id="G3UC47"/>
<dbReference type="OMA" id="NDKICYS"/>
<dbReference type="InterPro" id="IPR051990">
    <property type="entry name" value="CCPG1/PBIP1"/>
</dbReference>
<evidence type="ECO:0008006" key="4">
    <source>
        <dbReference type="Google" id="ProtNLM"/>
    </source>
</evidence>
<evidence type="ECO:0000313" key="2">
    <source>
        <dbReference type="Ensembl" id="ENSLAFP00000025405.1"/>
    </source>
</evidence>
<evidence type="ECO:0000256" key="1">
    <source>
        <dbReference type="ARBA" id="ARBA00023054"/>
    </source>
</evidence>
<evidence type="ECO:0000313" key="3">
    <source>
        <dbReference type="Proteomes" id="UP000007646"/>
    </source>
</evidence>
<organism evidence="2 3">
    <name type="scientific">Loxodonta africana</name>
    <name type="common">African elephant</name>
    <dbReference type="NCBI Taxonomy" id="9785"/>
    <lineage>
        <taxon>Eukaryota</taxon>
        <taxon>Metazoa</taxon>
        <taxon>Chordata</taxon>
        <taxon>Craniata</taxon>
        <taxon>Vertebrata</taxon>
        <taxon>Euteleostomi</taxon>
        <taxon>Mammalia</taxon>
        <taxon>Eutheria</taxon>
        <taxon>Afrotheria</taxon>
        <taxon>Proboscidea</taxon>
        <taxon>Elephantidae</taxon>
        <taxon>Loxodonta</taxon>
    </lineage>
</organism>
<reference evidence="2" key="3">
    <citation type="submission" date="2025-09" db="UniProtKB">
        <authorList>
            <consortium name="Ensembl"/>
        </authorList>
    </citation>
    <scope>IDENTIFICATION</scope>
    <source>
        <strain evidence="2">Isolate ISIS603380</strain>
    </source>
</reference>
<dbReference type="PANTHER" id="PTHR28638">
    <property type="entry name" value="CELL CYCLE PROGRESSION PROTEIN 1"/>
    <property type="match status" value="1"/>
</dbReference>
<dbReference type="Ensembl" id="ENSLAFT00000028532.1">
    <property type="protein sequence ID" value="ENSLAFP00000025405.1"/>
    <property type="gene ID" value="ENSLAFG00000032297.1"/>
</dbReference>
<accession>G3UC47</accession>